<protein>
    <recommendedName>
        <fullName evidence="3">Winged helix DNA-binding domain-containing protein</fullName>
    </recommendedName>
</protein>
<proteinExistence type="predicted"/>
<dbReference type="PANTHER" id="PTHR38479:SF2">
    <property type="entry name" value="WINGED HELIX DNA-BINDING DOMAIN-CONTAINING PROTEIN"/>
    <property type="match status" value="1"/>
</dbReference>
<comment type="caution">
    <text evidence="1">The sequence shown here is derived from an EMBL/GenBank/DDBJ whole genome shotgun (WGS) entry which is preliminary data.</text>
</comment>
<keyword evidence="2" id="KW-1185">Reference proteome</keyword>
<reference evidence="1" key="1">
    <citation type="submission" date="2021-01" db="EMBL/GenBank/DDBJ databases">
        <title>Whole genome shotgun sequence of Spirilliplanes yamanashiensis NBRC 15828.</title>
        <authorList>
            <person name="Komaki H."/>
            <person name="Tamura T."/>
        </authorList>
    </citation>
    <scope>NUCLEOTIDE SEQUENCE</scope>
    <source>
        <strain evidence="1">NBRC 15828</strain>
    </source>
</reference>
<dbReference type="InterPro" id="IPR009351">
    <property type="entry name" value="AlkZ-like"/>
</dbReference>
<dbReference type="EMBL" id="BOOY01000039">
    <property type="protein sequence ID" value="GIJ06172.1"/>
    <property type="molecule type" value="Genomic_DNA"/>
</dbReference>
<evidence type="ECO:0008006" key="3">
    <source>
        <dbReference type="Google" id="ProtNLM"/>
    </source>
</evidence>
<evidence type="ECO:0000313" key="1">
    <source>
        <dbReference type="EMBL" id="GIJ06172.1"/>
    </source>
</evidence>
<dbReference type="RefSeq" id="WP_203941364.1">
    <property type="nucleotide sequence ID" value="NZ_BAAAGJ010000014.1"/>
</dbReference>
<dbReference type="Pfam" id="PF06224">
    <property type="entry name" value="AlkZ-like"/>
    <property type="match status" value="1"/>
</dbReference>
<name>A0A8J3YE85_9ACTN</name>
<dbReference type="AlphaFoldDB" id="A0A8J3YE85"/>
<evidence type="ECO:0000313" key="2">
    <source>
        <dbReference type="Proteomes" id="UP000652013"/>
    </source>
</evidence>
<organism evidence="1 2">
    <name type="scientific">Spirilliplanes yamanashiensis</name>
    <dbReference type="NCBI Taxonomy" id="42233"/>
    <lineage>
        <taxon>Bacteria</taxon>
        <taxon>Bacillati</taxon>
        <taxon>Actinomycetota</taxon>
        <taxon>Actinomycetes</taxon>
        <taxon>Micromonosporales</taxon>
        <taxon>Micromonosporaceae</taxon>
        <taxon>Spirilliplanes</taxon>
    </lineage>
</organism>
<accession>A0A8J3YE85</accession>
<dbReference type="Proteomes" id="UP000652013">
    <property type="component" value="Unassembled WGS sequence"/>
</dbReference>
<gene>
    <name evidence="1" type="ORF">Sya03_55240</name>
</gene>
<dbReference type="PANTHER" id="PTHR38479">
    <property type="entry name" value="LMO0824 PROTEIN"/>
    <property type="match status" value="1"/>
</dbReference>
<sequence length="343" mass="36651">MNTEEMLRWRIERHLLGSERATDPVDVARRVSGVHAQVAASAAEAVRLRTTVDADLDAGLDAALYERRTLVRTWAARGTLHLLPAADLPAWVAAMSTRTRETKNSWLKYHGVTAEQMTRLIAAAPHVLGGTPLTREELAGALIADLGDDSLRGPLTQGFGAILKPLAFRGLLCSGPPRGRNVTFVAPRAWIGEWDDVPVDDAIDTLALAYLGAYGPADAAEFARWFDLAPPLAKKAFARLDIVDTGAGFVPPGITVGSADTVHLLPAFDPYTVGSLRQLDTVSTGPRAAVSRPQGWISPTLVVNGRIIGTWEADAATGVPAVTPFGRLPAAVRRALPEVTITR</sequence>